<name>A0A063BTI7_USTVR</name>
<dbReference type="Proteomes" id="UP000054053">
    <property type="component" value="Unassembled WGS sequence"/>
</dbReference>
<sequence>MGGALSNGRTHDIIFPYGPPGDVACFNNATSIKAIAAKGPVKGLIENQCHYINNNCRSVRHGQETGSYLDDPKFSCGDMANVKNHCKGVGIPLVTVTTCKEWVCTKPGGHCADGKIHNI</sequence>
<evidence type="ECO:0000313" key="2">
    <source>
        <dbReference type="Proteomes" id="UP000054053"/>
    </source>
</evidence>
<dbReference type="HOGENOM" id="CLU_2063239_0_0_1"/>
<reference evidence="2" key="1">
    <citation type="journal article" date="2016" name="Genome Announc.">
        <title>Genome sequence of Ustilaginoidea virens IPU010, a rice pathogenic fungus causing false smut.</title>
        <authorList>
            <person name="Kumagai T."/>
            <person name="Ishii T."/>
            <person name="Terai G."/>
            <person name="Umemura M."/>
            <person name="Machida M."/>
            <person name="Asai K."/>
        </authorList>
    </citation>
    <scope>NUCLEOTIDE SEQUENCE [LARGE SCALE GENOMIC DNA]</scope>
    <source>
        <strain evidence="2">IPU010</strain>
    </source>
</reference>
<protein>
    <submittedName>
        <fullName evidence="1">Uncharacterized protein</fullName>
    </submittedName>
</protein>
<evidence type="ECO:0000313" key="1">
    <source>
        <dbReference type="EMBL" id="GAO16060.1"/>
    </source>
</evidence>
<dbReference type="EMBL" id="BBTG02000043">
    <property type="protein sequence ID" value="GAO16060.1"/>
    <property type="molecule type" value="Genomic_DNA"/>
</dbReference>
<gene>
    <name evidence="1" type="ORF">UVI_02054050</name>
</gene>
<accession>A0A063BTI7</accession>
<organism evidence="1 2">
    <name type="scientific">Ustilaginoidea virens</name>
    <name type="common">Rice false smut fungus</name>
    <name type="synonym">Villosiclava virens</name>
    <dbReference type="NCBI Taxonomy" id="1159556"/>
    <lineage>
        <taxon>Eukaryota</taxon>
        <taxon>Fungi</taxon>
        <taxon>Dikarya</taxon>
        <taxon>Ascomycota</taxon>
        <taxon>Pezizomycotina</taxon>
        <taxon>Sordariomycetes</taxon>
        <taxon>Hypocreomycetidae</taxon>
        <taxon>Hypocreales</taxon>
        <taxon>Clavicipitaceae</taxon>
        <taxon>Ustilaginoidea</taxon>
    </lineage>
</organism>
<comment type="caution">
    <text evidence="1">The sequence shown here is derived from an EMBL/GenBank/DDBJ whole genome shotgun (WGS) entry which is preliminary data.</text>
</comment>
<dbReference type="AlphaFoldDB" id="A0A063BTI7"/>
<proteinExistence type="predicted"/>